<evidence type="ECO:0000313" key="1">
    <source>
        <dbReference type="EMBL" id="CAE0579896.1"/>
    </source>
</evidence>
<dbReference type="AlphaFoldDB" id="A0A7S3WXB5"/>
<reference evidence="1" key="1">
    <citation type="submission" date="2021-01" db="EMBL/GenBank/DDBJ databases">
        <authorList>
            <person name="Corre E."/>
            <person name="Pelletier E."/>
            <person name="Niang G."/>
            <person name="Scheremetjew M."/>
            <person name="Finn R."/>
            <person name="Kale V."/>
            <person name="Holt S."/>
            <person name="Cochrane G."/>
            <person name="Meng A."/>
            <person name="Brown T."/>
            <person name="Cohen L."/>
        </authorList>
    </citation>
    <scope>NUCLEOTIDE SEQUENCE</scope>
    <source>
        <strain evidence="1">SPMC142</strain>
    </source>
</reference>
<name>A0A7S3WXB5_9SPIT</name>
<sequence length="114" mass="12327">MVTGHPFKGVNGLSVGQLSHPDLKRFQMNTSFLFAPPNPAKVMGAAAGAASIPTFGAFFSSYFGGSTYRLSDTRCGKMLENMKRCYESSSSRSEDPSASCAYYIDGFRRLACSQ</sequence>
<accession>A0A7S3WXB5</accession>
<dbReference type="EMBL" id="HBIQ01076762">
    <property type="protein sequence ID" value="CAE0579896.1"/>
    <property type="molecule type" value="Transcribed_RNA"/>
</dbReference>
<gene>
    <name evidence="1" type="ORF">SACU0126_LOCUS24461</name>
</gene>
<organism evidence="1">
    <name type="scientific">Strombidinopsis acuminata</name>
    <dbReference type="NCBI Taxonomy" id="141414"/>
    <lineage>
        <taxon>Eukaryota</taxon>
        <taxon>Sar</taxon>
        <taxon>Alveolata</taxon>
        <taxon>Ciliophora</taxon>
        <taxon>Intramacronucleata</taxon>
        <taxon>Spirotrichea</taxon>
        <taxon>Choreotrichia</taxon>
        <taxon>Choreotrichida</taxon>
        <taxon>Strombidinopsidae</taxon>
        <taxon>Strombidinopsis</taxon>
    </lineage>
</organism>
<protein>
    <submittedName>
        <fullName evidence="1">Uncharacterized protein</fullName>
    </submittedName>
</protein>
<proteinExistence type="predicted"/>